<dbReference type="AlphaFoldDB" id="A0A2D6YHV9"/>
<comment type="similarity">
    <text evidence="2 9">Belongs to the beta sliding clamp family.</text>
</comment>
<dbReference type="InterPro" id="IPR001001">
    <property type="entry name" value="DNA_polIII_beta"/>
</dbReference>
<comment type="subcellular location">
    <subcellularLocation>
        <location evidence="1 9">Cytoplasm</location>
    </subcellularLocation>
</comment>
<sequence>MEILIQQEVLRSALQNIISIIDKSASKPILSNFLLRTVSGEDGNHHEAEFSATDYEISIIEHFPAEVIQAGSICVNAKKVYDICREFQGNDIRIRSTEQHWVHITSGASEMRLPLVEVGLYPQTELEQLPESLTLPAQDLKQCIDMTLFASQTNESRKNLMGVNLSSKEGNLTRWLATDGHRLAQVLKGVESASFESVSDVIIPRKALGEIRKALELFGEEVTISFDDRVMQFVGSQVSFKTRLIEGKFPNCDPIIPKDNHLVATVERERLVSALRIVSSISYEKLKPVKLTLTEGKLRLESEKAEYGEVSDEMEADYSGEDFQVGFNSRYLLDALGVIQTERVKLECKNPMSPSVIRAADYEEYLAVIMPLRIEW</sequence>
<keyword evidence="3 9" id="KW-0963">Cytoplasm</keyword>
<evidence type="ECO:0000259" key="11">
    <source>
        <dbReference type="Pfam" id="PF02767"/>
    </source>
</evidence>
<comment type="function">
    <text evidence="9">Confers DNA tethering and processivity to DNA polymerases and other proteins. Acts as a clamp, forming a ring around DNA (a reaction catalyzed by the clamp-loading complex) which diffuses in an ATP-independent manner freely and bidirectionally along dsDNA. Initially characterized for its ability to contact the catalytic subunit of DNA polymerase III (Pol III), a complex, multichain enzyme responsible for most of the replicative synthesis in bacteria; Pol III exhibits 3'-5' exonuclease proofreading activity. The beta chain is required for initiation of replication as well as for processivity of DNA replication.</text>
</comment>
<dbReference type="InterPro" id="IPR046938">
    <property type="entry name" value="DNA_clamp_sf"/>
</dbReference>
<dbReference type="Pfam" id="PF00712">
    <property type="entry name" value="DNA_pol3_beta"/>
    <property type="match status" value="1"/>
</dbReference>
<dbReference type="Pfam" id="PF02768">
    <property type="entry name" value="DNA_pol3_beta_3"/>
    <property type="match status" value="1"/>
</dbReference>
<keyword evidence="8" id="KW-0238">DNA-binding</keyword>
<keyword evidence="4 9" id="KW-0808">Transferase</keyword>
<feature type="domain" description="DNA polymerase III beta sliding clamp C-terminal" evidence="12">
    <location>
        <begin position="255"/>
        <end position="373"/>
    </location>
</feature>
<dbReference type="PIRSF" id="PIRSF000804">
    <property type="entry name" value="DNA_pol_III_b"/>
    <property type="match status" value="1"/>
</dbReference>
<dbReference type="GO" id="GO:0008408">
    <property type="term" value="F:3'-5' exonuclease activity"/>
    <property type="evidence" value="ECO:0007669"/>
    <property type="project" value="InterPro"/>
</dbReference>
<evidence type="ECO:0000256" key="5">
    <source>
        <dbReference type="ARBA" id="ARBA00022695"/>
    </source>
</evidence>
<dbReference type="NCBIfam" id="TIGR00663">
    <property type="entry name" value="dnan"/>
    <property type="match status" value="1"/>
</dbReference>
<evidence type="ECO:0000256" key="3">
    <source>
        <dbReference type="ARBA" id="ARBA00022490"/>
    </source>
</evidence>
<dbReference type="PANTHER" id="PTHR30478">
    <property type="entry name" value="DNA POLYMERASE III SUBUNIT BETA"/>
    <property type="match status" value="1"/>
</dbReference>
<dbReference type="GO" id="GO:0006271">
    <property type="term" value="P:DNA strand elongation involved in DNA replication"/>
    <property type="evidence" value="ECO:0007669"/>
    <property type="project" value="TreeGrafter"/>
</dbReference>
<dbReference type="EMBL" id="NZEX01000050">
    <property type="protein sequence ID" value="MAH62769.1"/>
    <property type="molecule type" value="Genomic_DNA"/>
</dbReference>
<dbReference type="Proteomes" id="UP000226525">
    <property type="component" value="Unassembled WGS sequence"/>
</dbReference>
<evidence type="ECO:0000259" key="12">
    <source>
        <dbReference type="Pfam" id="PF02768"/>
    </source>
</evidence>
<comment type="caution">
    <text evidence="13">The sequence shown here is derived from an EMBL/GenBank/DDBJ whole genome shotgun (WGS) entry which is preliminary data.</text>
</comment>
<evidence type="ECO:0000313" key="13">
    <source>
        <dbReference type="EMBL" id="MAH62769.1"/>
    </source>
</evidence>
<dbReference type="Pfam" id="PF02767">
    <property type="entry name" value="DNA_pol3_beta_2"/>
    <property type="match status" value="1"/>
</dbReference>
<evidence type="ECO:0000256" key="6">
    <source>
        <dbReference type="ARBA" id="ARBA00022705"/>
    </source>
</evidence>
<evidence type="ECO:0000256" key="1">
    <source>
        <dbReference type="ARBA" id="ARBA00004496"/>
    </source>
</evidence>
<accession>A0A2D6YHV9</accession>
<keyword evidence="7 9" id="KW-0239">DNA-directed DNA polymerase</keyword>
<dbReference type="InterPro" id="IPR022635">
    <property type="entry name" value="DNA_polIII_beta_C"/>
</dbReference>
<dbReference type="GO" id="GO:0003887">
    <property type="term" value="F:DNA-directed DNA polymerase activity"/>
    <property type="evidence" value="ECO:0007669"/>
    <property type="project" value="UniProtKB-UniRule"/>
</dbReference>
<dbReference type="Gene3D" id="3.10.150.10">
    <property type="entry name" value="DNA Polymerase III, subunit A, domain 2"/>
    <property type="match status" value="1"/>
</dbReference>
<organism evidence="13 14">
    <name type="scientific">SAR324 cluster bacterium</name>
    <dbReference type="NCBI Taxonomy" id="2024889"/>
    <lineage>
        <taxon>Bacteria</taxon>
        <taxon>Deltaproteobacteria</taxon>
        <taxon>SAR324 cluster</taxon>
    </lineage>
</organism>
<keyword evidence="5 9" id="KW-0548">Nucleotidyltransferase</keyword>
<dbReference type="SMART" id="SM00480">
    <property type="entry name" value="POL3Bc"/>
    <property type="match status" value="1"/>
</dbReference>
<dbReference type="PANTHER" id="PTHR30478:SF0">
    <property type="entry name" value="BETA SLIDING CLAMP"/>
    <property type="match status" value="1"/>
</dbReference>
<feature type="domain" description="DNA polymerase III beta sliding clamp N-terminal" evidence="10">
    <location>
        <begin position="1"/>
        <end position="123"/>
    </location>
</feature>
<name>A0A2D6YHV9_9DELT</name>
<evidence type="ECO:0000256" key="4">
    <source>
        <dbReference type="ARBA" id="ARBA00022679"/>
    </source>
</evidence>
<evidence type="ECO:0000256" key="8">
    <source>
        <dbReference type="ARBA" id="ARBA00023125"/>
    </source>
</evidence>
<evidence type="ECO:0000313" key="14">
    <source>
        <dbReference type="Proteomes" id="UP000226525"/>
    </source>
</evidence>
<proteinExistence type="inferred from homology"/>
<evidence type="ECO:0000259" key="10">
    <source>
        <dbReference type="Pfam" id="PF00712"/>
    </source>
</evidence>
<reference evidence="14" key="1">
    <citation type="submission" date="2017-09" db="EMBL/GenBank/DDBJ databases">
        <title>The Reconstruction of 2,631 Draft Metagenome-Assembled Genomes from the Global Oceans.</title>
        <authorList>
            <person name="Tully B.J."/>
            <person name="Graham E.D."/>
            <person name="Heidelberg J.F."/>
        </authorList>
    </citation>
    <scope>NUCLEOTIDE SEQUENCE [LARGE SCALE GENOMIC DNA]</scope>
</reference>
<dbReference type="InterPro" id="IPR022634">
    <property type="entry name" value="DNA_polIII_beta_N"/>
</dbReference>
<protein>
    <recommendedName>
        <fullName evidence="9">Beta sliding clamp</fullName>
    </recommendedName>
</protein>
<dbReference type="InterPro" id="IPR022637">
    <property type="entry name" value="DNA_polIII_beta_cen"/>
</dbReference>
<feature type="domain" description="DNA polymerase III beta sliding clamp central" evidence="11">
    <location>
        <begin position="135"/>
        <end position="251"/>
    </location>
</feature>
<keyword evidence="6 9" id="KW-0235">DNA replication</keyword>
<dbReference type="GO" id="GO:0009360">
    <property type="term" value="C:DNA polymerase III complex"/>
    <property type="evidence" value="ECO:0007669"/>
    <property type="project" value="InterPro"/>
</dbReference>
<dbReference type="CDD" id="cd00140">
    <property type="entry name" value="beta_clamp"/>
    <property type="match status" value="1"/>
</dbReference>
<evidence type="ECO:0000256" key="2">
    <source>
        <dbReference type="ARBA" id="ARBA00010752"/>
    </source>
</evidence>
<comment type="subunit">
    <text evidence="9">Forms a ring-shaped head-to-tail homodimer around DNA.</text>
</comment>
<dbReference type="GO" id="GO:0003677">
    <property type="term" value="F:DNA binding"/>
    <property type="evidence" value="ECO:0007669"/>
    <property type="project" value="UniProtKB-UniRule"/>
</dbReference>
<evidence type="ECO:0000256" key="9">
    <source>
        <dbReference type="PIRNR" id="PIRNR000804"/>
    </source>
</evidence>
<dbReference type="Gene3D" id="3.70.10.10">
    <property type="match status" value="1"/>
</dbReference>
<dbReference type="GO" id="GO:0005737">
    <property type="term" value="C:cytoplasm"/>
    <property type="evidence" value="ECO:0007669"/>
    <property type="project" value="UniProtKB-SubCell"/>
</dbReference>
<evidence type="ECO:0000256" key="7">
    <source>
        <dbReference type="ARBA" id="ARBA00022932"/>
    </source>
</evidence>
<dbReference type="SUPFAM" id="SSF55979">
    <property type="entry name" value="DNA clamp"/>
    <property type="match status" value="3"/>
</dbReference>
<gene>
    <name evidence="13" type="primary">dnaN</name>
    <name evidence="13" type="ORF">CMN54_04830</name>
</gene>